<protein>
    <submittedName>
        <fullName evidence="1">Uncharacterized protein</fullName>
    </submittedName>
</protein>
<dbReference type="EMBL" id="JAPFPW010000019">
    <property type="protein sequence ID" value="MCW7755001.1"/>
    <property type="molecule type" value="Genomic_DNA"/>
</dbReference>
<comment type="caution">
    <text evidence="1">The sequence shown here is derived from an EMBL/GenBank/DDBJ whole genome shotgun (WGS) entry which is preliminary data.</text>
</comment>
<dbReference type="Proteomes" id="UP001209681">
    <property type="component" value="Unassembled WGS sequence"/>
</dbReference>
<reference evidence="1 2" key="1">
    <citation type="submission" date="2022-11" db="EMBL/GenBank/DDBJ databases">
        <title>Desulfobotulus tamanensis H1 sp. nov. - anaerobic, alkaliphilic, sulphate reducing bacterium isolated from terrestrial mud volcano.</title>
        <authorList>
            <person name="Frolova A."/>
            <person name="Merkel A.Y."/>
            <person name="Slobodkin A.I."/>
        </authorList>
    </citation>
    <scope>NUCLEOTIDE SEQUENCE [LARGE SCALE GENOMIC DNA]</scope>
    <source>
        <strain evidence="1 2">H1</strain>
    </source>
</reference>
<organism evidence="1 2">
    <name type="scientific">Desulfobotulus pelophilus</name>
    <dbReference type="NCBI Taxonomy" id="2823377"/>
    <lineage>
        <taxon>Bacteria</taxon>
        <taxon>Pseudomonadati</taxon>
        <taxon>Thermodesulfobacteriota</taxon>
        <taxon>Desulfobacteria</taxon>
        <taxon>Desulfobacterales</taxon>
        <taxon>Desulfobacteraceae</taxon>
        <taxon>Desulfobotulus</taxon>
    </lineage>
</organism>
<dbReference type="RefSeq" id="WP_265425914.1">
    <property type="nucleotide sequence ID" value="NZ_JAPFPW010000019.1"/>
</dbReference>
<gene>
    <name evidence="1" type="ORF">OOT00_13495</name>
</gene>
<evidence type="ECO:0000313" key="2">
    <source>
        <dbReference type="Proteomes" id="UP001209681"/>
    </source>
</evidence>
<proteinExistence type="predicted"/>
<sequence>MLARRSVEEETQVNDVQDRQDECFWNWLECTERAMGEALEDTKKRKAR</sequence>
<accession>A0ABT3NC12</accession>
<keyword evidence="2" id="KW-1185">Reference proteome</keyword>
<evidence type="ECO:0000313" key="1">
    <source>
        <dbReference type="EMBL" id="MCW7755001.1"/>
    </source>
</evidence>
<name>A0ABT3NC12_9BACT</name>